<sequence>MTADTPTRDTPARATPARDALAGLVVLDLTRLLPGAFCTQLLADLGAEVIKIEEPGRGDYNREFPPLATKESGSFLLLNRNKKSVTLNLKTAEGKAVLHQLAAKADILIESFRPGVMDRLGVGYGALSAINERLIYCAISGFGQDGPYARTPGHDLNYMALAGALQLFGKAGEGPIVPGLSIADQGGGSLMAAFGMLAAVLARQHTGKGQFVDVSMTDGLVSWLPYHAADYLFAGVEPKGGERRFLGQAPCYNVFRCADGRHITLGLIEEVFWHRFCDVVGLEDLKGQQWPEGHAAEAQMARVADLMAGRTRDEWMALLGPADLPVAPVNTMREAFDDPQLRHRGMLTEMDHPVEGRIPQLGFPIKFSGTPGRLRAPPPQLGEHTAEVLRGLGYGDADIDALRDAKVV</sequence>
<dbReference type="PANTHER" id="PTHR48228:SF5">
    <property type="entry name" value="ALPHA-METHYLACYL-COA RACEMASE"/>
    <property type="match status" value="1"/>
</dbReference>
<keyword evidence="2" id="KW-1185">Reference proteome</keyword>
<dbReference type="InterPro" id="IPR003673">
    <property type="entry name" value="CoA-Trfase_fam_III"/>
</dbReference>
<comment type="caution">
    <text evidence="1">The sequence shown here is derived from an EMBL/GenBank/DDBJ whole genome shotgun (WGS) entry which is preliminary data.</text>
</comment>
<evidence type="ECO:0000313" key="2">
    <source>
        <dbReference type="Proteomes" id="UP000584642"/>
    </source>
</evidence>
<name>A0ABX2TFZ0_9PROT</name>
<dbReference type="Proteomes" id="UP000584642">
    <property type="component" value="Unassembled WGS sequence"/>
</dbReference>
<keyword evidence="1" id="KW-0808">Transferase</keyword>
<dbReference type="Gene3D" id="3.40.50.10540">
    <property type="entry name" value="Crotonobetainyl-coa:carnitine coa-transferase, domain 1"/>
    <property type="match status" value="2"/>
</dbReference>
<evidence type="ECO:0000313" key="1">
    <source>
        <dbReference type="EMBL" id="NYZ23252.1"/>
    </source>
</evidence>
<dbReference type="InterPro" id="IPR023606">
    <property type="entry name" value="CoA-Trfase_III_dom_1_sf"/>
</dbReference>
<organism evidence="1 2">
    <name type="scientific">Azospirillum oleiclasticum</name>
    <dbReference type="NCBI Taxonomy" id="2735135"/>
    <lineage>
        <taxon>Bacteria</taxon>
        <taxon>Pseudomonadati</taxon>
        <taxon>Pseudomonadota</taxon>
        <taxon>Alphaproteobacteria</taxon>
        <taxon>Rhodospirillales</taxon>
        <taxon>Azospirillaceae</taxon>
        <taxon>Azospirillum</taxon>
    </lineage>
</organism>
<dbReference type="RefSeq" id="WP_180285020.1">
    <property type="nucleotide sequence ID" value="NZ_JABFDB010000025.1"/>
</dbReference>
<accession>A0ABX2TFZ0</accession>
<protein>
    <submittedName>
        <fullName evidence="1">CoA transferase</fullName>
    </submittedName>
</protein>
<dbReference type="GO" id="GO:0016740">
    <property type="term" value="F:transferase activity"/>
    <property type="evidence" value="ECO:0007669"/>
    <property type="project" value="UniProtKB-KW"/>
</dbReference>
<dbReference type="EMBL" id="JABFDB010000025">
    <property type="protein sequence ID" value="NYZ23252.1"/>
    <property type="molecule type" value="Genomic_DNA"/>
</dbReference>
<dbReference type="InterPro" id="IPR050509">
    <property type="entry name" value="CoA-transferase_III"/>
</dbReference>
<dbReference type="Gene3D" id="3.30.1540.10">
    <property type="entry name" value="formyl-coa transferase, domain 3"/>
    <property type="match status" value="1"/>
</dbReference>
<gene>
    <name evidence="1" type="ORF">HND93_26395</name>
</gene>
<reference evidence="1 2" key="1">
    <citation type="submission" date="2020-05" db="EMBL/GenBank/DDBJ databases">
        <title>Azospirillum oleiclasticum sp. nov, a nitrogen-fixing and heavy crude oil-emulsifying bacterium isolated from the crude oil of Yumen Oilfield.</title>
        <authorList>
            <person name="Wu D."/>
            <person name="Cai M."/>
            <person name="Zhang X."/>
        </authorList>
    </citation>
    <scope>NUCLEOTIDE SEQUENCE [LARGE SCALE GENOMIC DNA]</scope>
    <source>
        <strain evidence="1 2">ROY-1-1-2</strain>
    </source>
</reference>
<dbReference type="Pfam" id="PF02515">
    <property type="entry name" value="CoA_transf_3"/>
    <property type="match status" value="1"/>
</dbReference>
<dbReference type="PANTHER" id="PTHR48228">
    <property type="entry name" value="SUCCINYL-COA--D-CITRAMALATE COA-TRANSFERASE"/>
    <property type="match status" value="1"/>
</dbReference>
<proteinExistence type="predicted"/>
<dbReference type="SUPFAM" id="SSF89796">
    <property type="entry name" value="CoA-transferase family III (CaiB/BaiF)"/>
    <property type="match status" value="1"/>
</dbReference>
<dbReference type="InterPro" id="IPR044855">
    <property type="entry name" value="CoA-Trfase_III_dom3_sf"/>
</dbReference>